<dbReference type="Pfam" id="PF00005">
    <property type="entry name" value="ABC_tran"/>
    <property type="match status" value="1"/>
</dbReference>
<dbReference type="Gene3D" id="3.40.50.300">
    <property type="entry name" value="P-loop containing nucleotide triphosphate hydrolases"/>
    <property type="match status" value="1"/>
</dbReference>
<feature type="domain" description="ABC transporter" evidence="9">
    <location>
        <begin position="4"/>
        <end position="236"/>
    </location>
</feature>
<dbReference type="AlphaFoldDB" id="A0A7R7EP90"/>
<organism evidence="10 11">
    <name type="scientific">Anaeromicropila herbilytica</name>
    <dbReference type="NCBI Taxonomy" id="2785025"/>
    <lineage>
        <taxon>Bacteria</taxon>
        <taxon>Bacillati</taxon>
        <taxon>Bacillota</taxon>
        <taxon>Clostridia</taxon>
        <taxon>Lachnospirales</taxon>
        <taxon>Lachnospiraceae</taxon>
        <taxon>Anaeromicropila</taxon>
    </lineage>
</organism>
<keyword evidence="3" id="KW-0813">Transport</keyword>
<proteinExistence type="inferred from homology"/>
<reference evidence="10 11" key="1">
    <citation type="submission" date="2020-11" db="EMBL/GenBank/DDBJ databases">
        <title>Draft genome sequencing of a Lachnospiraceae strain isolated from anoxic soil subjected to BSD treatment.</title>
        <authorList>
            <person name="Uek A."/>
            <person name="Tonouchi A."/>
        </authorList>
    </citation>
    <scope>NUCLEOTIDE SEQUENCE [LARGE SCALE GENOMIC DNA]</scope>
    <source>
        <strain evidence="10 11">TB5</strain>
    </source>
</reference>
<evidence type="ECO:0000313" key="10">
    <source>
        <dbReference type="EMBL" id="BCN32484.1"/>
    </source>
</evidence>
<dbReference type="FunFam" id="3.40.50.300:FF:000224">
    <property type="entry name" value="Energy-coupling factor transporter ATP-binding protein EcfA"/>
    <property type="match status" value="1"/>
</dbReference>
<dbReference type="SUPFAM" id="SSF52540">
    <property type="entry name" value="P-loop containing nucleoside triphosphate hydrolases"/>
    <property type="match status" value="1"/>
</dbReference>
<dbReference type="GO" id="GO:0042626">
    <property type="term" value="F:ATPase-coupled transmembrane transporter activity"/>
    <property type="evidence" value="ECO:0007669"/>
    <property type="project" value="TreeGrafter"/>
</dbReference>
<protein>
    <submittedName>
        <fullName evidence="10">ABC transporter ATP-binding protein</fullName>
    </submittedName>
</protein>
<evidence type="ECO:0000256" key="2">
    <source>
        <dbReference type="ARBA" id="ARBA00005417"/>
    </source>
</evidence>
<dbReference type="InterPro" id="IPR015856">
    <property type="entry name" value="ABC_transpr_CbiO/EcfA_su"/>
</dbReference>
<evidence type="ECO:0000256" key="5">
    <source>
        <dbReference type="ARBA" id="ARBA00022741"/>
    </source>
</evidence>
<evidence type="ECO:0000256" key="4">
    <source>
        <dbReference type="ARBA" id="ARBA00022475"/>
    </source>
</evidence>
<evidence type="ECO:0000256" key="3">
    <source>
        <dbReference type="ARBA" id="ARBA00022448"/>
    </source>
</evidence>
<evidence type="ECO:0000259" key="9">
    <source>
        <dbReference type="PROSITE" id="PS50893"/>
    </source>
</evidence>
<evidence type="ECO:0000313" key="11">
    <source>
        <dbReference type="Proteomes" id="UP000595897"/>
    </source>
</evidence>
<evidence type="ECO:0000256" key="8">
    <source>
        <dbReference type="ARBA" id="ARBA00023136"/>
    </source>
</evidence>
<dbReference type="PANTHER" id="PTHR43553">
    <property type="entry name" value="HEAVY METAL TRANSPORTER"/>
    <property type="match status" value="1"/>
</dbReference>
<comment type="subcellular location">
    <subcellularLocation>
        <location evidence="1">Cell membrane</location>
        <topology evidence="1">Peripheral membrane protein</topology>
    </subcellularLocation>
</comment>
<comment type="similarity">
    <text evidence="2">Belongs to the ABC transporter superfamily.</text>
</comment>
<dbReference type="GO" id="GO:0005524">
    <property type="term" value="F:ATP binding"/>
    <property type="evidence" value="ECO:0007669"/>
    <property type="project" value="UniProtKB-KW"/>
</dbReference>
<dbReference type="RefSeq" id="WP_271713531.1">
    <property type="nucleotide sequence ID" value="NZ_AP024169.1"/>
</dbReference>
<sequence>MNKIKVENLSFSYTPNDLVLSNINITFDNRTTAIIGQNGAGKTTLVKLLKGLIKPISGDIQINGTSISSQSVASLAKQIGLVFQNPDDQIFKQTVLDEVMFGPLNIGINEVEAKNAAIEALSLVGMSKHENSNPYDLGLSERKLIAIASILSMNTPIIIFDEPTIAQDFISKEKIKNIIRYLQFQGKLVLTIIHDMDFVAECFERTIVLCKGSVLIDDETKKVFQNVDLLKEAHLELPHVARLSKELALKNLSLTIDDFITDWFNY</sequence>
<dbReference type="InterPro" id="IPR050095">
    <property type="entry name" value="ECF_ABC_transporter_ATP-bd"/>
</dbReference>
<dbReference type="InterPro" id="IPR003593">
    <property type="entry name" value="AAA+_ATPase"/>
</dbReference>
<dbReference type="EMBL" id="AP024169">
    <property type="protein sequence ID" value="BCN32484.1"/>
    <property type="molecule type" value="Genomic_DNA"/>
</dbReference>
<keyword evidence="4" id="KW-1003">Cell membrane</keyword>
<dbReference type="InterPro" id="IPR003439">
    <property type="entry name" value="ABC_transporter-like_ATP-bd"/>
</dbReference>
<dbReference type="GO" id="GO:0016887">
    <property type="term" value="F:ATP hydrolysis activity"/>
    <property type="evidence" value="ECO:0007669"/>
    <property type="project" value="InterPro"/>
</dbReference>
<evidence type="ECO:0000256" key="1">
    <source>
        <dbReference type="ARBA" id="ARBA00004202"/>
    </source>
</evidence>
<dbReference type="GO" id="GO:0043190">
    <property type="term" value="C:ATP-binding cassette (ABC) transporter complex"/>
    <property type="evidence" value="ECO:0007669"/>
    <property type="project" value="TreeGrafter"/>
</dbReference>
<dbReference type="SMART" id="SM00382">
    <property type="entry name" value="AAA"/>
    <property type="match status" value="1"/>
</dbReference>
<keyword evidence="8" id="KW-0472">Membrane</keyword>
<name>A0A7R7EP90_9FIRM</name>
<dbReference type="InterPro" id="IPR027417">
    <property type="entry name" value="P-loop_NTPase"/>
</dbReference>
<accession>A0A7R7EP90</accession>
<dbReference type="KEGG" id="ahb:bsdtb5_37790"/>
<dbReference type="CDD" id="cd03225">
    <property type="entry name" value="ABC_cobalt_CbiO_domain1"/>
    <property type="match status" value="1"/>
</dbReference>
<dbReference type="Proteomes" id="UP000595897">
    <property type="component" value="Chromosome"/>
</dbReference>
<keyword evidence="11" id="KW-1185">Reference proteome</keyword>
<gene>
    <name evidence="10" type="ORF">bsdtb5_37790</name>
</gene>
<keyword evidence="6 10" id="KW-0067">ATP-binding</keyword>
<evidence type="ECO:0000256" key="7">
    <source>
        <dbReference type="ARBA" id="ARBA00022967"/>
    </source>
</evidence>
<keyword evidence="7" id="KW-1278">Translocase</keyword>
<dbReference type="PROSITE" id="PS50893">
    <property type="entry name" value="ABC_TRANSPORTER_2"/>
    <property type="match status" value="1"/>
</dbReference>
<keyword evidence="5" id="KW-0547">Nucleotide-binding</keyword>
<evidence type="ECO:0000256" key="6">
    <source>
        <dbReference type="ARBA" id="ARBA00022840"/>
    </source>
</evidence>